<dbReference type="AlphaFoldDB" id="A0A6A6P658"/>
<reference evidence="2" key="1">
    <citation type="journal article" date="2020" name="Stud. Mycol.">
        <title>101 Dothideomycetes genomes: a test case for predicting lifestyles and emergence of pathogens.</title>
        <authorList>
            <person name="Haridas S."/>
            <person name="Albert R."/>
            <person name="Binder M."/>
            <person name="Bloem J."/>
            <person name="Labutti K."/>
            <person name="Salamov A."/>
            <person name="Andreopoulos B."/>
            <person name="Baker S."/>
            <person name="Barry K."/>
            <person name="Bills G."/>
            <person name="Bluhm B."/>
            <person name="Cannon C."/>
            <person name="Castanera R."/>
            <person name="Culley D."/>
            <person name="Daum C."/>
            <person name="Ezra D."/>
            <person name="Gonzalez J."/>
            <person name="Henrissat B."/>
            <person name="Kuo A."/>
            <person name="Liang C."/>
            <person name="Lipzen A."/>
            <person name="Lutzoni F."/>
            <person name="Magnuson J."/>
            <person name="Mondo S."/>
            <person name="Nolan M."/>
            <person name="Ohm R."/>
            <person name="Pangilinan J."/>
            <person name="Park H.-J."/>
            <person name="Ramirez L."/>
            <person name="Alfaro M."/>
            <person name="Sun H."/>
            <person name="Tritt A."/>
            <person name="Yoshinaga Y."/>
            <person name="Zwiers L.-H."/>
            <person name="Turgeon B."/>
            <person name="Goodwin S."/>
            <person name="Spatafora J."/>
            <person name="Crous P."/>
            <person name="Grigoriev I."/>
        </authorList>
    </citation>
    <scope>NUCLEOTIDE SEQUENCE</scope>
    <source>
        <strain evidence="2">ATCC 16933</strain>
    </source>
</reference>
<sequence>MRSWKSCSKLFLGAVLDSTAKTAVLRTVVDGEACAIWISKRGPNPGNGQAGIHWSKPLSIAPIRVYGLLSFRLPLTSTDHLQRVIFICLLNSIIRTSLPISRKRVPQ</sequence>
<feature type="signal peptide" evidence="1">
    <location>
        <begin position="1"/>
        <end position="22"/>
    </location>
</feature>
<evidence type="ECO:0000256" key="1">
    <source>
        <dbReference type="SAM" id="SignalP"/>
    </source>
</evidence>
<accession>A0A6A6P658</accession>
<evidence type="ECO:0000313" key="2">
    <source>
        <dbReference type="EMBL" id="KAF2459485.1"/>
    </source>
</evidence>
<name>A0A6A6P658_9PEZI</name>
<gene>
    <name evidence="2" type="ORF">BDY21DRAFT_338374</name>
</gene>
<dbReference type="Proteomes" id="UP000799766">
    <property type="component" value="Unassembled WGS sequence"/>
</dbReference>
<evidence type="ECO:0000313" key="3">
    <source>
        <dbReference type="Proteomes" id="UP000799766"/>
    </source>
</evidence>
<keyword evidence="3" id="KW-1185">Reference proteome</keyword>
<keyword evidence="1" id="KW-0732">Signal</keyword>
<proteinExistence type="predicted"/>
<dbReference type="EMBL" id="MU001675">
    <property type="protein sequence ID" value="KAF2459485.1"/>
    <property type="molecule type" value="Genomic_DNA"/>
</dbReference>
<feature type="chain" id="PRO_5025337042" evidence="1">
    <location>
        <begin position="23"/>
        <end position="107"/>
    </location>
</feature>
<protein>
    <submittedName>
        <fullName evidence="2">Uncharacterized protein</fullName>
    </submittedName>
</protein>
<organism evidence="2 3">
    <name type="scientific">Lineolata rhizophorae</name>
    <dbReference type="NCBI Taxonomy" id="578093"/>
    <lineage>
        <taxon>Eukaryota</taxon>
        <taxon>Fungi</taxon>
        <taxon>Dikarya</taxon>
        <taxon>Ascomycota</taxon>
        <taxon>Pezizomycotina</taxon>
        <taxon>Dothideomycetes</taxon>
        <taxon>Dothideomycetes incertae sedis</taxon>
        <taxon>Lineolatales</taxon>
        <taxon>Lineolataceae</taxon>
        <taxon>Lineolata</taxon>
    </lineage>
</organism>